<evidence type="ECO:0000313" key="2">
    <source>
        <dbReference type="Proteomes" id="UP000016567"/>
    </source>
</evidence>
<reference evidence="1 2" key="1">
    <citation type="submission" date="2013-09" db="EMBL/GenBank/DDBJ databases">
        <title>Whole genome shotgun sequence of Vibrio azureus NBRC 104587.</title>
        <authorList>
            <person name="Isaki S."/>
            <person name="Hosoyama A."/>
            <person name="Numata M."/>
            <person name="Hashimoto M."/>
            <person name="Hosoyama Y."/>
            <person name="Tsuchikane K."/>
            <person name="Noguchi M."/>
            <person name="Hirakata S."/>
            <person name="Ichikawa N."/>
            <person name="Ohji S."/>
            <person name="Yamazoe A."/>
            <person name="Fujita N."/>
        </authorList>
    </citation>
    <scope>NUCLEOTIDE SEQUENCE [LARGE SCALE GENOMIC DNA]</scope>
    <source>
        <strain evidence="1 2">NBRC 104587</strain>
    </source>
</reference>
<organism evidence="1 2">
    <name type="scientific">Vibrio azureus NBRC 104587</name>
    <dbReference type="NCBI Taxonomy" id="1219077"/>
    <lineage>
        <taxon>Bacteria</taxon>
        <taxon>Pseudomonadati</taxon>
        <taxon>Pseudomonadota</taxon>
        <taxon>Gammaproteobacteria</taxon>
        <taxon>Vibrionales</taxon>
        <taxon>Vibrionaceae</taxon>
        <taxon>Vibrio</taxon>
    </lineage>
</organism>
<keyword evidence="2" id="KW-1185">Reference proteome</keyword>
<sequence length="89" mass="10209">MYDENGDYARIDGEWGFHLQQENKGFGYLSVSFDDYKSVQSQCEDKGMVAHPGDNRYSSWYVFQVKMPSGHSAFTQGVYSVIVPIDFHL</sequence>
<comment type="caution">
    <text evidence="1">The sequence shown here is derived from an EMBL/GenBank/DDBJ whole genome shotgun (WGS) entry which is preliminary data.</text>
</comment>
<dbReference type="AlphaFoldDB" id="U3A7W3"/>
<dbReference type="Proteomes" id="UP000016567">
    <property type="component" value="Unassembled WGS sequence"/>
</dbReference>
<proteinExistence type="predicted"/>
<protein>
    <submittedName>
        <fullName evidence="1">Uncharacterized protein</fullName>
    </submittedName>
</protein>
<accession>U3A7W3</accession>
<evidence type="ECO:0000313" key="1">
    <source>
        <dbReference type="EMBL" id="GAD76051.1"/>
    </source>
</evidence>
<name>U3A7W3_9VIBR</name>
<dbReference type="EMBL" id="BATL01000035">
    <property type="protein sequence ID" value="GAD76051.1"/>
    <property type="molecule type" value="Genomic_DNA"/>
</dbReference>
<gene>
    <name evidence="1" type="ORF">VAZ01S_035_00590</name>
</gene>